<name>A0ACC3BYA6_PYRYE</name>
<gene>
    <name evidence="1" type="ORF">I4F81_005449</name>
</gene>
<comment type="caution">
    <text evidence="1">The sequence shown here is derived from an EMBL/GenBank/DDBJ whole genome shotgun (WGS) entry which is preliminary data.</text>
</comment>
<reference evidence="1" key="1">
    <citation type="submission" date="2019-11" db="EMBL/GenBank/DDBJ databases">
        <title>Nori genome reveals adaptations in red seaweeds to the harsh intertidal environment.</title>
        <authorList>
            <person name="Wang D."/>
            <person name="Mao Y."/>
        </authorList>
    </citation>
    <scope>NUCLEOTIDE SEQUENCE</scope>
    <source>
        <tissue evidence="1">Gametophyte</tissue>
    </source>
</reference>
<protein>
    <submittedName>
        <fullName evidence="1">Uncharacterized protein</fullName>
    </submittedName>
</protein>
<dbReference type="EMBL" id="CM020619">
    <property type="protein sequence ID" value="KAK1862882.1"/>
    <property type="molecule type" value="Genomic_DNA"/>
</dbReference>
<evidence type="ECO:0000313" key="2">
    <source>
        <dbReference type="Proteomes" id="UP000798662"/>
    </source>
</evidence>
<accession>A0ACC3BYA6</accession>
<sequence length="696" mass="69214">MAIGAWGDAGDAVMIAAPLVGLVGVTLGCPRVPATVTLPTTAAAAAVIRAAYLGSPASVLAAAVVGGALEAITPLSIVAGAMTLFAVMDATGCLSWATAALAGVTGGHPVAEAMLIGWSFGHVVEGASGFGTPVALAAPVLVSLGHDPVASISACLLFNTLATVYGAAGTPLSYGFDGLGLSDEDRVAIGLRSAALLAAAAAVVPPLALCILVGLRVAVRSGLFVAAAVASFVVPMAGLAAVSIEFPALLGGLISVAVTTGLAWTRVGLADEPPPTVEDPRGEERGGGGGRSRWGLRPLLGRLRRREGGGPGRQEAGCAVPPVTTTASVAAGSEATTVDAKSGSSPLNAVGLPMPPADGEAETSESSDVSPQSASSDPPGVAAGENVPADPRMADRALTKAPDEASAEAPPPPPRFVEPPWLILLSRTFPIWGSVALLALTRVQAVGLGDLLRRTDPHFSVHLRTLGTLRVSAAAVVSLSDIMGSTVRWSYAALYVPAICPFFLVSATSLAYWAARTRGPYWATAARVARGVAGRLVAPAVALTGALVLVALLRNDDGDAPGAAPSPAFTLGDTLGRTLGGGWLAVAVAVGSVGSFFSGSTTVSNLTFGPVAVAAAGRLPAVSVRSALALQVVGASAGNAVCLANILNAKAVVGAVTPGVRAVSEAAFVRRTGGGWVAFWAVATAVGSALFLTVWT</sequence>
<dbReference type="Proteomes" id="UP000798662">
    <property type="component" value="Chromosome 2"/>
</dbReference>
<organism evidence="1 2">
    <name type="scientific">Pyropia yezoensis</name>
    <name type="common">Susabi-nori</name>
    <name type="synonym">Porphyra yezoensis</name>
    <dbReference type="NCBI Taxonomy" id="2788"/>
    <lineage>
        <taxon>Eukaryota</taxon>
        <taxon>Rhodophyta</taxon>
        <taxon>Bangiophyceae</taxon>
        <taxon>Bangiales</taxon>
        <taxon>Bangiaceae</taxon>
        <taxon>Pyropia</taxon>
    </lineage>
</organism>
<proteinExistence type="predicted"/>
<evidence type="ECO:0000313" key="1">
    <source>
        <dbReference type="EMBL" id="KAK1862882.1"/>
    </source>
</evidence>
<keyword evidence="2" id="KW-1185">Reference proteome</keyword>